<dbReference type="AlphaFoldDB" id="A0A7J7J4A6"/>
<keyword evidence="2" id="KW-1185">Reference proteome</keyword>
<dbReference type="Proteomes" id="UP000593567">
    <property type="component" value="Unassembled WGS sequence"/>
</dbReference>
<organism evidence="1 2">
    <name type="scientific">Bugula neritina</name>
    <name type="common">Brown bryozoan</name>
    <name type="synonym">Sertularia neritina</name>
    <dbReference type="NCBI Taxonomy" id="10212"/>
    <lineage>
        <taxon>Eukaryota</taxon>
        <taxon>Metazoa</taxon>
        <taxon>Spiralia</taxon>
        <taxon>Lophotrochozoa</taxon>
        <taxon>Bryozoa</taxon>
        <taxon>Gymnolaemata</taxon>
        <taxon>Cheilostomatida</taxon>
        <taxon>Flustrina</taxon>
        <taxon>Buguloidea</taxon>
        <taxon>Bugulidae</taxon>
        <taxon>Bugula</taxon>
    </lineage>
</organism>
<protein>
    <submittedName>
        <fullName evidence="1">Uncharacterized protein</fullName>
    </submittedName>
</protein>
<comment type="caution">
    <text evidence="1">The sequence shown here is derived from an EMBL/GenBank/DDBJ whole genome shotgun (WGS) entry which is preliminary data.</text>
</comment>
<accession>A0A7J7J4A6</accession>
<name>A0A7J7J4A6_BUGNE</name>
<gene>
    <name evidence="1" type="ORF">EB796_021430</name>
</gene>
<evidence type="ECO:0000313" key="1">
    <source>
        <dbReference type="EMBL" id="KAF6020248.1"/>
    </source>
</evidence>
<reference evidence="1" key="1">
    <citation type="submission" date="2020-06" db="EMBL/GenBank/DDBJ databases">
        <title>Draft genome of Bugula neritina, a colonial animal packing powerful symbionts and potential medicines.</title>
        <authorList>
            <person name="Rayko M."/>
        </authorList>
    </citation>
    <scope>NUCLEOTIDE SEQUENCE [LARGE SCALE GENOMIC DNA]</scope>
    <source>
        <strain evidence="1">Kwan_BN1</strain>
    </source>
</reference>
<dbReference type="EMBL" id="VXIV02003184">
    <property type="protein sequence ID" value="KAF6020248.1"/>
    <property type="molecule type" value="Genomic_DNA"/>
</dbReference>
<evidence type="ECO:0000313" key="2">
    <source>
        <dbReference type="Proteomes" id="UP000593567"/>
    </source>
</evidence>
<sequence length="87" mass="9932">MLVHYKAGQCYLMLTFCHLPMTTCVLKCHSFSYSTTHPINIHCTITLGFEALPIHLLIHMLKCYAGHAGILFIAIPSFLECMHFDYL</sequence>
<proteinExistence type="predicted"/>